<dbReference type="AlphaFoldDB" id="A0A814QBH0"/>
<evidence type="ECO:0000313" key="7">
    <source>
        <dbReference type="EMBL" id="CAF1118078.1"/>
    </source>
</evidence>
<organism evidence="7 9">
    <name type="scientific">Didymodactylos carnosus</name>
    <dbReference type="NCBI Taxonomy" id="1234261"/>
    <lineage>
        <taxon>Eukaryota</taxon>
        <taxon>Metazoa</taxon>
        <taxon>Spiralia</taxon>
        <taxon>Gnathifera</taxon>
        <taxon>Rotifera</taxon>
        <taxon>Eurotatoria</taxon>
        <taxon>Bdelloidea</taxon>
        <taxon>Philodinida</taxon>
        <taxon>Philodinidae</taxon>
        <taxon>Didymodactylos</taxon>
    </lineage>
</organism>
<evidence type="ECO:0000313" key="9">
    <source>
        <dbReference type="Proteomes" id="UP000663829"/>
    </source>
</evidence>
<dbReference type="InterPro" id="IPR050930">
    <property type="entry name" value="MFS_Vesicular_Transporter"/>
</dbReference>
<dbReference type="InterPro" id="IPR036259">
    <property type="entry name" value="MFS_trans_sf"/>
</dbReference>
<evidence type="ECO:0000256" key="1">
    <source>
        <dbReference type="ARBA" id="ARBA00004141"/>
    </source>
</evidence>
<keyword evidence="9" id="KW-1185">Reference proteome</keyword>
<name>A0A814QBH0_9BILA</name>
<feature type="transmembrane region" description="Helical" evidence="6">
    <location>
        <begin position="139"/>
        <end position="164"/>
    </location>
</feature>
<dbReference type="SUPFAM" id="SSF103473">
    <property type="entry name" value="MFS general substrate transporter"/>
    <property type="match status" value="1"/>
</dbReference>
<evidence type="ECO:0000256" key="5">
    <source>
        <dbReference type="ARBA" id="ARBA00023136"/>
    </source>
</evidence>
<reference evidence="7" key="1">
    <citation type="submission" date="2021-02" db="EMBL/GenBank/DDBJ databases">
        <authorList>
            <person name="Nowell W R."/>
        </authorList>
    </citation>
    <scope>NUCLEOTIDE SEQUENCE</scope>
</reference>
<comment type="caution">
    <text evidence="7">The sequence shown here is derived from an EMBL/GenBank/DDBJ whole genome shotgun (WGS) entry which is preliminary data.</text>
</comment>
<dbReference type="GO" id="GO:0022857">
    <property type="term" value="F:transmembrane transporter activity"/>
    <property type="evidence" value="ECO:0007669"/>
    <property type="project" value="InterPro"/>
</dbReference>
<accession>A0A814QBH0</accession>
<feature type="transmembrane region" description="Helical" evidence="6">
    <location>
        <begin position="98"/>
        <end position="118"/>
    </location>
</feature>
<dbReference type="GO" id="GO:0016020">
    <property type="term" value="C:membrane"/>
    <property type="evidence" value="ECO:0007669"/>
    <property type="project" value="UniProtKB-SubCell"/>
</dbReference>
<evidence type="ECO:0000256" key="4">
    <source>
        <dbReference type="ARBA" id="ARBA00022989"/>
    </source>
</evidence>
<feature type="transmembrane region" description="Helical" evidence="6">
    <location>
        <begin position="73"/>
        <end position="92"/>
    </location>
</feature>
<keyword evidence="4 6" id="KW-1133">Transmembrane helix</keyword>
<keyword evidence="3 6" id="KW-0812">Transmembrane</keyword>
<feature type="transmembrane region" description="Helical" evidence="6">
    <location>
        <begin position="251"/>
        <end position="270"/>
    </location>
</feature>
<dbReference type="EMBL" id="CAJOBC010005963">
    <property type="protein sequence ID" value="CAF3881857.1"/>
    <property type="molecule type" value="Genomic_DNA"/>
</dbReference>
<sequence>MCGTSPSSSSKNVGFRYEFTLRIGPDLPILAGHSYAMLLVARSIQGIGSSTIFVCGLDILTKKYLNEKERGQAVGIVYSGVVLGTLVGPWYAGLLYDFANYLAIFLILTGLLVCNGLLHLSIMSFKIKFMEAKIIGPSLITLVMDPYILIATGAFFIDNIRYALIQAILPTWMSIPQIKIFYELIAPMFILGVSGTIVDVSVLQVLSDLADKRHSSVNANTYAIVTTAGSLGYAIGALGAGSLSEAIGFSWIMYMIAIGTAIYTPLVIFLKQQESKETSEPQLITMRYTGSFPKLSIHPSLSPAAATTINENSSESFLKALKW</sequence>
<evidence type="ECO:0000256" key="2">
    <source>
        <dbReference type="ARBA" id="ARBA00022448"/>
    </source>
</evidence>
<dbReference type="Pfam" id="PF07690">
    <property type="entry name" value="MFS_1"/>
    <property type="match status" value="2"/>
</dbReference>
<dbReference type="PANTHER" id="PTHR23506">
    <property type="entry name" value="GH10249P"/>
    <property type="match status" value="1"/>
</dbReference>
<comment type="subcellular location">
    <subcellularLocation>
        <location evidence="1">Membrane</location>
        <topology evidence="1">Multi-pass membrane protein</topology>
    </subcellularLocation>
</comment>
<feature type="transmembrane region" description="Helical" evidence="6">
    <location>
        <begin position="35"/>
        <end position="61"/>
    </location>
</feature>
<gene>
    <name evidence="7" type="ORF">GPM918_LOCUS19554</name>
    <name evidence="8" type="ORF">SRO942_LOCUS19553</name>
</gene>
<dbReference type="InterPro" id="IPR011701">
    <property type="entry name" value="MFS"/>
</dbReference>
<proteinExistence type="predicted"/>
<dbReference type="Proteomes" id="UP000663829">
    <property type="component" value="Unassembled WGS sequence"/>
</dbReference>
<keyword evidence="2" id="KW-0813">Transport</keyword>
<dbReference type="Proteomes" id="UP000681722">
    <property type="component" value="Unassembled WGS sequence"/>
</dbReference>
<dbReference type="Gene3D" id="1.20.1250.20">
    <property type="entry name" value="MFS general substrate transporter like domains"/>
    <property type="match status" value="2"/>
</dbReference>
<dbReference type="EMBL" id="CAJNOQ010005962">
    <property type="protein sequence ID" value="CAF1118078.1"/>
    <property type="molecule type" value="Genomic_DNA"/>
</dbReference>
<feature type="transmembrane region" description="Helical" evidence="6">
    <location>
        <begin position="184"/>
        <end position="207"/>
    </location>
</feature>
<keyword evidence="5 6" id="KW-0472">Membrane</keyword>
<dbReference type="PANTHER" id="PTHR23506:SF23">
    <property type="entry name" value="GH10249P"/>
    <property type="match status" value="1"/>
</dbReference>
<protein>
    <recommendedName>
        <fullName evidence="10">Major facilitator superfamily (MFS) profile domain-containing protein</fullName>
    </recommendedName>
</protein>
<evidence type="ECO:0000313" key="8">
    <source>
        <dbReference type="EMBL" id="CAF3881857.1"/>
    </source>
</evidence>
<feature type="transmembrane region" description="Helical" evidence="6">
    <location>
        <begin position="219"/>
        <end position="239"/>
    </location>
</feature>
<evidence type="ECO:0000256" key="6">
    <source>
        <dbReference type="SAM" id="Phobius"/>
    </source>
</evidence>
<dbReference type="OrthoDB" id="5086884at2759"/>
<evidence type="ECO:0000256" key="3">
    <source>
        <dbReference type="ARBA" id="ARBA00022692"/>
    </source>
</evidence>
<evidence type="ECO:0008006" key="10">
    <source>
        <dbReference type="Google" id="ProtNLM"/>
    </source>
</evidence>